<evidence type="ECO:0008006" key="4">
    <source>
        <dbReference type="Google" id="ProtNLM"/>
    </source>
</evidence>
<feature type="region of interest" description="Disordered" evidence="1">
    <location>
        <begin position="456"/>
        <end position="508"/>
    </location>
</feature>
<evidence type="ECO:0000313" key="3">
    <source>
        <dbReference type="Proteomes" id="UP001583172"/>
    </source>
</evidence>
<accession>A0ABR3V3S6</accession>
<feature type="compositionally biased region" description="Acidic residues" evidence="1">
    <location>
        <begin position="460"/>
        <end position="469"/>
    </location>
</feature>
<sequence length="690" mass="77577">MAPGTSSLLRKFLGRQPRGLKVQRMRPRCPDQPSLAALNDDILILIAHWVYEIDPESLNSLALVCSALYRHVRRVQYRSCCIDLGAVRHEDNLADSKRLESLARNEFLSAVRTLRICVSDKTERAIHEGLSPSTKTLHHYDRARLRVELPVWRRLGELIPQMTGLRDLHWHGHVLPDAVREHLRTNPDLRLHLSLFATTHHYWPPQQARLENLSAHFGAAAASLTSLRIKIEYGEAQSCRPITRALKEVLLNSPRLRTLSINIGHPRKGCVGRGAEPEYCGFGFAGGETLAPLEELEVIAYPWGQTRMWFNTEGYPDPEAGTEMEYWARNFDWSRLRRLKLHDLSAPLTRLLAPRLVTLKEVYLDYACGVGFIDEAVRDFFRTLAPSARLRAATLPWMPPNDPAVLDALISGHSSTLNMFSVTRIPPEASVLSRVREEFTCLKEITIRCDREAWVPQSSELEEEEEEEAGTGAETAPAATSEEEGGVDAITPTTPATSQQPMSSATDVNNKTVWSSHVLTTLTTLTSLQSLRALTVYFPNGEPCDLHMPTLSYSSARDLAEALYSVSAATHGNNTPFPRELRLYSGHLEDFLPDYPVQYEWSRDNSTGFVCRRRKVGGAGEAAFEINCLKLNRQQNERLRAVVEGGAAMTEEEERCVDFLVACRGAMDSDTYLAWRQKIEAEGRRRQSDG</sequence>
<feature type="compositionally biased region" description="Low complexity" evidence="1">
    <location>
        <begin position="470"/>
        <end position="480"/>
    </location>
</feature>
<reference evidence="2 3" key="1">
    <citation type="journal article" date="2024" name="Commun. Biol.">
        <title>Comparative genomic analysis of thermophilic fungi reveals convergent evolutionary adaptations and gene losses.</title>
        <authorList>
            <person name="Steindorff A.S."/>
            <person name="Aguilar-Pontes M.V."/>
            <person name="Robinson A.J."/>
            <person name="Andreopoulos B."/>
            <person name="LaButti K."/>
            <person name="Kuo A."/>
            <person name="Mondo S."/>
            <person name="Riley R."/>
            <person name="Otillar R."/>
            <person name="Haridas S."/>
            <person name="Lipzen A."/>
            <person name="Grimwood J."/>
            <person name="Schmutz J."/>
            <person name="Clum A."/>
            <person name="Reid I.D."/>
            <person name="Moisan M.C."/>
            <person name="Butler G."/>
            <person name="Nguyen T.T.M."/>
            <person name="Dewar K."/>
            <person name="Conant G."/>
            <person name="Drula E."/>
            <person name="Henrissat B."/>
            <person name="Hansel C."/>
            <person name="Singer S."/>
            <person name="Hutchinson M.I."/>
            <person name="de Vries R.P."/>
            <person name="Natvig D.O."/>
            <person name="Powell A.J."/>
            <person name="Tsang A."/>
            <person name="Grigoriev I.V."/>
        </authorList>
    </citation>
    <scope>NUCLEOTIDE SEQUENCE [LARGE SCALE GENOMIC DNA]</scope>
    <source>
        <strain evidence="2 3">CBS 620.91</strain>
    </source>
</reference>
<dbReference type="Proteomes" id="UP001583172">
    <property type="component" value="Unassembled WGS sequence"/>
</dbReference>
<protein>
    <recommendedName>
        <fullName evidence="4">F-box domain-containing protein</fullName>
    </recommendedName>
</protein>
<evidence type="ECO:0000313" key="2">
    <source>
        <dbReference type="EMBL" id="KAL1836260.1"/>
    </source>
</evidence>
<comment type="caution">
    <text evidence="2">The sequence shown here is derived from an EMBL/GenBank/DDBJ whole genome shotgun (WGS) entry which is preliminary data.</text>
</comment>
<evidence type="ECO:0000256" key="1">
    <source>
        <dbReference type="SAM" id="MobiDB-lite"/>
    </source>
</evidence>
<proteinExistence type="predicted"/>
<name>A0ABR3V3S6_HUMIN</name>
<keyword evidence="3" id="KW-1185">Reference proteome</keyword>
<dbReference type="EMBL" id="JAZGSY010000440">
    <property type="protein sequence ID" value="KAL1836260.1"/>
    <property type="molecule type" value="Genomic_DNA"/>
</dbReference>
<gene>
    <name evidence="2" type="ORF">VTJ49DRAFT_5391</name>
</gene>
<organism evidence="2 3">
    <name type="scientific">Humicola insolens</name>
    <name type="common">Soft-rot fungus</name>
    <dbReference type="NCBI Taxonomy" id="85995"/>
    <lineage>
        <taxon>Eukaryota</taxon>
        <taxon>Fungi</taxon>
        <taxon>Dikarya</taxon>
        <taxon>Ascomycota</taxon>
        <taxon>Pezizomycotina</taxon>
        <taxon>Sordariomycetes</taxon>
        <taxon>Sordariomycetidae</taxon>
        <taxon>Sordariales</taxon>
        <taxon>Chaetomiaceae</taxon>
        <taxon>Mycothermus</taxon>
    </lineage>
</organism>
<feature type="compositionally biased region" description="Polar residues" evidence="1">
    <location>
        <begin position="491"/>
        <end position="508"/>
    </location>
</feature>